<dbReference type="Pfam" id="PF04547">
    <property type="entry name" value="Anoctamin"/>
    <property type="match status" value="1"/>
</dbReference>
<keyword evidence="8" id="KW-1185">Reference proteome</keyword>
<name>A0A1I7XQM4_HETBA</name>
<reference evidence="9" key="1">
    <citation type="submission" date="2016-11" db="UniProtKB">
        <authorList>
            <consortium name="WormBaseParasite"/>
        </authorList>
    </citation>
    <scope>IDENTIFICATION</scope>
</reference>
<feature type="transmembrane region" description="Helical" evidence="6">
    <location>
        <begin position="170"/>
        <end position="198"/>
    </location>
</feature>
<protein>
    <recommendedName>
        <fullName evidence="6">Anoctamin</fullName>
    </recommendedName>
</protein>
<dbReference type="InterPro" id="IPR007632">
    <property type="entry name" value="Anoctamin"/>
</dbReference>
<dbReference type="InterPro" id="IPR049452">
    <property type="entry name" value="Anoctamin_TM"/>
</dbReference>
<sequence length="240" mass="27359">MISYRSSSMGKLSFAKFEHLARGFQENGLFGLGKNFNDVCKEGTCGSLLAIQLITHMVIKPLPKFTKDIVIPYVIRLFRIRQWNSQSTTVRNMMKDTDEMNVLFREWMKPNAGDFTLGEFNEKVILFGTTMMFASLFPLAPLIALVIGLIDLRIDAHRLIWFNRRPVPVITSGIGIWLPIVLFLQYAAVMTNAFIIAFTSDFCSNFFSDIMYCDIKNRLLIVIVFQETRTSGETCLVNIA</sequence>
<evidence type="ECO:0000259" key="7">
    <source>
        <dbReference type="Pfam" id="PF04547"/>
    </source>
</evidence>
<keyword evidence="5 6" id="KW-0472">Membrane</keyword>
<dbReference type="WBParaSite" id="Hba_19833">
    <property type="protein sequence ID" value="Hba_19833"/>
    <property type="gene ID" value="Hba_19833"/>
</dbReference>
<evidence type="ECO:0000313" key="9">
    <source>
        <dbReference type="WBParaSite" id="Hba_19833"/>
    </source>
</evidence>
<comment type="subcellular location">
    <subcellularLocation>
        <location evidence="1 6">Membrane</location>
        <topology evidence="1 6">Multi-pass membrane protein</topology>
    </subcellularLocation>
</comment>
<dbReference type="AlphaFoldDB" id="A0A1I7XQM4"/>
<evidence type="ECO:0000256" key="4">
    <source>
        <dbReference type="ARBA" id="ARBA00022989"/>
    </source>
</evidence>
<comment type="similarity">
    <text evidence="2 6">Belongs to the anoctamin family.</text>
</comment>
<feature type="domain" description="Anoctamin transmembrane" evidence="7">
    <location>
        <begin position="36"/>
        <end position="226"/>
    </location>
</feature>
<feature type="transmembrane region" description="Helical" evidence="6">
    <location>
        <begin position="124"/>
        <end position="150"/>
    </location>
</feature>
<evidence type="ECO:0000256" key="2">
    <source>
        <dbReference type="ARBA" id="ARBA00009671"/>
    </source>
</evidence>
<comment type="caution">
    <text evidence="6">Lacks conserved residue(s) required for the propagation of feature annotation.</text>
</comment>
<proteinExistence type="inferred from homology"/>
<dbReference type="GO" id="GO:0005254">
    <property type="term" value="F:chloride channel activity"/>
    <property type="evidence" value="ECO:0007669"/>
    <property type="project" value="TreeGrafter"/>
</dbReference>
<evidence type="ECO:0000256" key="3">
    <source>
        <dbReference type="ARBA" id="ARBA00022692"/>
    </source>
</evidence>
<organism evidence="8 9">
    <name type="scientific">Heterorhabditis bacteriophora</name>
    <name type="common">Entomopathogenic nematode worm</name>
    <dbReference type="NCBI Taxonomy" id="37862"/>
    <lineage>
        <taxon>Eukaryota</taxon>
        <taxon>Metazoa</taxon>
        <taxon>Ecdysozoa</taxon>
        <taxon>Nematoda</taxon>
        <taxon>Chromadorea</taxon>
        <taxon>Rhabditida</taxon>
        <taxon>Rhabditina</taxon>
        <taxon>Rhabditomorpha</taxon>
        <taxon>Strongyloidea</taxon>
        <taxon>Heterorhabditidae</taxon>
        <taxon>Heterorhabditis</taxon>
    </lineage>
</organism>
<accession>A0A1I7XQM4</accession>
<evidence type="ECO:0000256" key="1">
    <source>
        <dbReference type="ARBA" id="ARBA00004141"/>
    </source>
</evidence>
<dbReference type="PANTHER" id="PTHR12308">
    <property type="entry name" value="ANOCTAMIN"/>
    <property type="match status" value="1"/>
</dbReference>
<keyword evidence="3 6" id="KW-0812">Transmembrane</keyword>
<evidence type="ECO:0000256" key="5">
    <source>
        <dbReference type="ARBA" id="ARBA00023136"/>
    </source>
</evidence>
<dbReference type="Proteomes" id="UP000095283">
    <property type="component" value="Unplaced"/>
</dbReference>
<evidence type="ECO:0000313" key="8">
    <source>
        <dbReference type="Proteomes" id="UP000095283"/>
    </source>
</evidence>
<evidence type="ECO:0000256" key="6">
    <source>
        <dbReference type="RuleBase" id="RU280814"/>
    </source>
</evidence>
<dbReference type="GO" id="GO:0005886">
    <property type="term" value="C:plasma membrane"/>
    <property type="evidence" value="ECO:0007669"/>
    <property type="project" value="TreeGrafter"/>
</dbReference>
<dbReference type="PANTHER" id="PTHR12308:SF73">
    <property type="entry name" value="ANOCTAMIN"/>
    <property type="match status" value="1"/>
</dbReference>
<keyword evidence="4 6" id="KW-1133">Transmembrane helix</keyword>